<organism evidence="3 4">
    <name type="scientific">Aphanomyces astaci</name>
    <name type="common">Crayfish plague agent</name>
    <dbReference type="NCBI Taxonomy" id="112090"/>
    <lineage>
        <taxon>Eukaryota</taxon>
        <taxon>Sar</taxon>
        <taxon>Stramenopiles</taxon>
        <taxon>Oomycota</taxon>
        <taxon>Saprolegniomycetes</taxon>
        <taxon>Saprolegniales</taxon>
        <taxon>Verrucalvaceae</taxon>
        <taxon>Aphanomyces</taxon>
    </lineage>
</organism>
<dbReference type="CDD" id="cd14686">
    <property type="entry name" value="bZIP"/>
    <property type="match status" value="1"/>
</dbReference>
<dbReference type="PANTHER" id="PTHR43721">
    <property type="entry name" value="ELONGATION FACTOR TU-RELATED"/>
    <property type="match status" value="1"/>
</dbReference>
<dbReference type="GO" id="GO:0003924">
    <property type="term" value="F:GTPase activity"/>
    <property type="evidence" value="ECO:0007669"/>
    <property type="project" value="InterPro"/>
</dbReference>
<sequence length="744" mass="83827">MVAVMSEAAAKAKKREYNREKQRIFQAKLVQQVISLKDEVSVLEAQLAQLHLDKPSNIVDDVGLSANALSWKDVAAGLQDDTNRIVDINRRLRRERHSQKELLKTLQAWVNVQIRHSTTLCAPTHTWRNVTLLASPESRAVGYDWITAHLFYNTEAIFQRHAFPSVAPEEISGDFSIDITDPDAMQYVWRYQKEMDMPLAFVATCFRDNVWRSMMLGGFVILHTEVLDNMPDQMIYRHTITNPDETVNYLGREYNDGPDRVVFVGQNIHDDAIVPCGSRQRNRMAWVVLDRLTPCHTRVRILHLNSHFFTKHGYVSLEDEARYWGGDVGTGDEASKLVKFQKHVTVMGDDYKLQLLNPTAVRFQHLVTQLNWRLNEGHGYAFYELGVSDDGLVIGMPPEDLETSLNTLFRMCQVLSAQMHVHTLREGMQHTYKAARVAVSCIAETHAKKQVRGTRDVTHSTLIGVLTRGCLDDGNGLARMQVFRYVGHMAILSELESIDCHRRHLHEIENGRTSSISEQILEGKICKFNTLESRNASSIDAQSTKLIMFSDLAGHQRYLKITASGLTSQFPDYAMLVVDATAGVQSMTREHLRIVLGLGLLQHPTMIPIFQVSNVTGASSEFHINGHFQSDEVGTIVTGLVQRYGKQHPLLHLLNASMLLKDNVQGVIHAGPIQQLAKVVAVLKSDDNGQVQLRFEFVHSPEYMRPDWPLVFREANTHAVGKVLHAVHKQGTVPPDVVVVAGLA</sequence>
<evidence type="ECO:0000259" key="2">
    <source>
        <dbReference type="Pfam" id="PF00009"/>
    </source>
</evidence>
<dbReference type="AlphaFoldDB" id="A0A425D414"/>
<feature type="domain" description="Tr-type G" evidence="2">
    <location>
        <begin position="504"/>
        <end position="599"/>
    </location>
</feature>
<dbReference type="VEuPathDB" id="FungiDB:H257_10156"/>
<dbReference type="EMBL" id="MZMZ02002808">
    <property type="protein sequence ID" value="RQM24044.1"/>
    <property type="molecule type" value="Genomic_DNA"/>
</dbReference>
<comment type="caution">
    <text evidence="3">The sequence shown here is derived from an EMBL/GenBank/DDBJ whole genome shotgun (WGS) entry which is preliminary data.</text>
</comment>
<dbReference type="InterPro" id="IPR000795">
    <property type="entry name" value="T_Tr_GTP-bd_dom"/>
</dbReference>
<dbReference type="GO" id="GO:0003746">
    <property type="term" value="F:translation elongation factor activity"/>
    <property type="evidence" value="ECO:0007669"/>
    <property type="project" value="TreeGrafter"/>
</dbReference>
<evidence type="ECO:0000256" key="1">
    <source>
        <dbReference type="ARBA" id="ARBA00021392"/>
    </source>
</evidence>
<dbReference type="VEuPathDB" id="FungiDB:H257_10155"/>
<dbReference type="Pfam" id="PF00009">
    <property type="entry name" value="GTP_EFTU"/>
    <property type="match status" value="1"/>
</dbReference>
<dbReference type="PANTHER" id="PTHR43721:SF9">
    <property type="entry name" value="GTP-BINDING PROTEIN 1"/>
    <property type="match status" value="1"/>
</dbReference>
<dbReference type="GO" id="GO:0005525">
    <property type="term" value="F:GTP binding"/>
    <property type="evidence" value="ECO:0007669"/>
    <property type="project" value="InterPro"/>
</dbReference>
<reference evidence="3" key="1">
    <citation type="submission" date="2018-07" db="EMBL/GenBank/DDBJ databases">
        <title>Annotation of Aphanomyces astaci genome assembly.</title>
        <authorList>
            <person name="Studholme D.J."/>
        </authorList>
    </citation>
    <scope>NUCLEOTIDE SEQUENCE [LARGE SCALE GENOMIC DNA]</scope>
    <source>
        <strain evidence="3">Pc</strain>
    </source>
</reference>
<dbReference type="VEuPathDB" id="FungiDB:H257_13331"/>
<evidence type="ECO:0000313" key="4">
    <source>
        <dbReference type="Proteomes" id="UP000284702"/>
    </source>
</evidence>
<dbReference type="InterPro" id="IPR027417">
    <property type="entry name" value="P-loop_NTPase"/>
</dbReference>
<evidence type="ECO:0000313" key="3">
    <source>
        <dbReference type="EMBL" id="RQM24044.1"/>
    </source>
</evidence>
<keyword evidence="4" id="KW-1185">Reference proteome</keyword>
<protein>
    <recommendedName>
        <fullName evidence="1">Elongation factor Tu, chloroplastic</fullName>
    </recommendedName>
</protein>
<dbReference type="SUPFAM" id="SSF52540">
    <property type="entry name" value="P-loop containing nucleoside triphosphate hydrolases"/>
    <property type="match status" value="1"/>
</dbReference>
<gene>
    <name evidence="3" type="ORF">B5M09_004822</name>
</gene>
<name>A0A425D414_APHAT</name>
<dbReference type="InterPro" id="IPR050055">
    <property type="entry name" value="EF-Tu_GTPase"/>
</dbReference>
<dbReference type="Proteomes" id="UP000284702">
    <property type="component" value="Unassembled WGS sequence"/>
</dbReference>
<proteinExistence type="predicted"/>
<dbReference type="Gene3D" id="3.40.50.300">
    <property type="entry name" value="P-loop containing nucleotide triphosphate hydrolases"/>
    <property type="match status" value="1"/>
</dbReference>
<accession>A0A425D414</accession>